<dbReference type="Gene3D" id="2.90.10.10">
    <property type="entry name" value="Bulb-type lectin domain"/>
    <property type="match status" value="1"/>
</dbReference>
<evidence type="ECO:0000256" key="12">
    <source>
        <dbReference type="ARBA" id="ARBA00023136"/>
    </source>
</evidence>
<dbReference type="Pfam" id="PF01453">
    <property type="entry name" value="B_lectin"/>
    <property type="match status" value="1"/>
</dbReference>
<dbReference type="PROSITE" id="PS50948">
    <property type="entry name" value="PAN"/>
    <property type="match status" value="1"/>
</dbReference>
<feature type="domain" description="Protein kinase" evidence="20">
    <location>
        <begin position="19"/>
        <end position="313"/>
    </location>
</feature>
<dbReference type="Gene3D" id="3.30.200.20">
    <property type="entry name" value="Phosphorylase Kinase, domain 1"/>
    <property type="match status" value="2"/>
</dbReference>
<feature type="domain" description="Protein kinase" evidence="20">
    <location>
        <begin position="805"/>
        <end position="1091"/>
    </location>
</feature>
<evidence type="ECO:0000256" key="14">
    <source>
        <dbReference type="ARBA" id="ARBA00023170"/>
    </source>
</evidence>
<evidence type="ECO:0000256" key="19">
    <source>
        <dbReference type="SAM" id="Phobius"/>
    </source>
</evidence>
<keyword evidence="4" id="KW-0245">EGF-like domain</keyword>
<evidence type="ECO:0000259" key="21">
    <source>
        <dbReference type="PROSITE" id="PS50927"/>
    </source>
</evidence>
<dbReference type="HOGENOM" id="CLU_000288_116_2_1"/>
<dbReference type="InterPro" id="IPR003609">
    <property type="entry name" value="Pan_app"/>
</dbReference>
<evidence type="ECO:0000256" key="6">
    <source>
        <dbReference type="ARBA" id="ARBA00022692"/>
    </source>
</evidence>
<dbReference type="CDD" id="cd14066">
    <property type="entry name" value="STKc_IRAK"/>
    <property type="match status" value="1"/>
</dbReference>
<evidence type="ECO:0000256" key="9">
    <source>
        <dbReference type="ARBA" id="ARBA00022777"/>
    </source>
</evidence>
<dbReference type="PANTHER" id="PTHR47974">
    <property type="entry name" value="OS07G0415500 PROTEIN"/>
    <property type="match status" value="1"/>
</dbReference>
<feature type="transmembrane region" description="Helical" evidence="19">
    <location>
        <begin position="743"/>
        <end position="767"/>
    </location>
</feature>
<feature type="binding site" evidence="18">
    <location>
        <position position="48"/>
    </location>
    <ligand>
        <name>ATP</name>
        <dbReference type="ChEBI" id="CHEBI:30616"/>
    </ligand>
</feature>
<evidence type="ECO:0000256" key="15">
    <source>
        <dbReference type="ARBA" id="ARBA00023180"/>
    </source>
</evidence>
<dbReference type="EC" id="2.7.11.1" evidence="2"/>
<reference evidence="23" key="1">
    <citation type="submission" date="2015-04" db="UniProtKB">
        <authorList>
            <consortium name="EnsemblPlants"/>
        </authorList>
    </citation>
    <scope>IDENTIFICATION</scope>
</reference>
<dbReference type="SMART" id="SM00220">
    <property type="entry name" value="S_TKc"/>
    <property type="match status" value="2"/>
</dbReference>
<protein>
    <recommendedName>
        <fullName evidence="2">non-specific serine/threonine protein kinase</fullName>
        <ecNumber evidence="2">2.7.11.1</ecNumber>
    </recommendedName>
</protein>
<keyword evidence="10 18" id="KW-0067">ATP-binding</keyword>
<evidence type="ECO:0000256" key="16">
    <source>
        <dbReference type="ARBA" id="ARBA00047899"/>
    </source>
</evidence>
<dbReference type="InterPro" id="IPR000858">
    <property type="entry name" value="S_locus_glycoprot_dom"/>
</dbReference>
<evidence type="ECO:0000259" key="22">
    <source>
        <dbReference type="PROSITE" id="PS50948"/>
    </source>
</evidence>
<dbReference type="GO" id="GO:0005524">
    <property type="term" value="F:ATP binding"/>
    <property type="evidence" value="ECO:0007669"/>
    <property type="project" value="UniProtKB-UniRule"/>
</dbReference>
<dbReference type="InterPro" id="IPR011009">
    <property type="entry name" value="Kinase-like_dom_sf"/>
</dbReference>
<feature type="domain" description="Bulb-type lectin" evidence="21">
    <location>
        <begin position="304"/>
        <end position="432"/>
    </location>
</feature>
<dbReference type="SMART" id="SM00108">
    <property type="entry name" value="B_lectin"/>
    <property type="match status" value="1"/>
</dbReference>
<evidence type="ECO:0000256" key="4">
    <source>
        <dbReference type="ARBA" id="ARBA00022536"/>
    </source>
</evidence>
<dbReference type="InterPro" id="IPR017441">
    <property type="entry name" value="Protein_kinase_ATP_BS"/>
</dbReference>
<evidence type="ECO:0000313" key="23">
    <source>
        <dbReference type="EnsemblPlants" id="OMERI06G20860.1"/>
    </source>
</evidence>
<evidence type="ECO:0000256" key="18">
    <source>
        <dbReference type="PROSITE-ProRule" id="PRU10141"/>
    </source>
</evidence>
<evidence type="ECO:0000256" key="5">
    <source>
        <dbReference type="ARBA" id="ARBA00022679"/>
    </source>
</evidence>
<dbReference type="Pfam" id="PF00954">
    <property type="entry name" value="S_locus_glycop"/>
    <property type="match status" value="1"/>
</dbReference>
<dbReference type="AlphaFoldDB" id="A0A0E0E3L6"/>
<comment type="subcellular location">
    <subcellularLocation>
        <location evidence="1">Membrane</location>
        <topology evidence="1">Single-pass type I membrane protein</topology>
    </subcellularLocation>
</comment>
<name>A0A0E0E3L6_9ORYZ</name>
<dbReference type="SUPFAM" id="SSF56112">
    <property type="entry name" value="Protein kinase-like (PK-like)"/>
    <property type="match status" value="2"/>
</dbReference>
<keyword evidence="8 18" id="KW-0547">Nucleotide-binding</keyword>
<evidence type="ECO:0000259" key="20">
    <source>
        <dbReference type="PROSITE" id="PS50011"/>
    </source>
</evidence>
<dbReference type="FunFam" id="2.90.10.10:FF:000036">
    <property type="entry name" value="Serine/threonine-protein kinase"/>
    <property type="match status" value="1"/>
</dbReference>
<dbReference type="Gramene" id="OMERI06G20860.1">
    <property type="protein sequence ID" value="OMERI06G20860.1"/>
    <property type="gene ID" value="OMERI06G20860"/>
</dbReference>
<comment type="catalytic activity">
    <reaction evidence="17">
        <text>L-seryl-[protein] + ATP = O-phospho-L-seryl-[protein] + ADP + H(+)</text>
        <dbReference type="Rhea" id="RHEA:17989"/>
        <dbReference type="Rhea" id="RHEA-COMP:9863"/>
        <dbReference type="Rhea" id="RHEA-COMP:11604"/>
        <dbReference type="ChEBI" id="CHEBI:15378"/>
        <dbReference type="ChEBI" id="CHEBI:29999"/>
        <dbReference type="ChEBI" id="CHEBI:30616"/>
        <dbReference type="ChEBI" id="CHEBI:83421"/>
        <dbReference type="ChEBI" id="CHEBI:456216"/>
        <dbReference type="EC" id="2.7.11.1"/>
    </reaction>
</comment>
<keyword evidence="13" id="KW-1015">Disulfide bond</keyword>
<keyword evidence="15" id="KW-0325">Glycoprotein</keyword>
<accession>A0A0E0E3L6</accession>
<dbReference type="Pfam" id="PF00069">
    <property type="entry name" value="Pkinase"/>
    <property type="match status" value="2"/>
</dbReference>
<dbReference type="SUPFAM" id="SSF51110">
    <property type="entry name" value="alpha-D-mannose-specific plant lectins"/>
    <property type="match status" value="1"/>
</dbReference>
<evidence type="ECO:0000256" key="7">
    <source>
        <dbReference type="ARBA" id="ARBA00022729"/>
    </source>
</evidence>
<evidence type="ECO:0000256" key="11">
    <source>
        <dbReference type="ARBA" id="ARBA00022989"/>
    </source>
</evidence>
<evidence type="ECO:0000256" key="17">
    <source>
        <dbReference type="ARBA" id="ARBA00048679"/>
    </source>
</evidence>
<dbReference type="CDD" id="cd01098">
    <property type="entry name" value="PAN_AP_plant"/>
    <property type="match status" value="1"/>
</dbReference>
<keyword evidence="7" id="KW-0732">Signal</keyword>
<keyword evidence="14" id="KW-0675">Receptor</keyword>
<keyword evidence="24" id="KW-1185">Reference proteome</keyword>
<dbReference type="GO" id="GO:0004674">
    <property type="term" value="F:protein serine/threonine kinase activity"/>
    <property type="evidence" value="ECO:0007669"/>
    <property type="project" value="UniProtKB-KW"/>
</dbReference>
<evidence type="ECO:0000256" key="10">
    <source>
        <dbReference type="ARBA" id="ARBA00022840"/>
    </source>
</evidence>
<dbReference type="SMART" id="SM00473">
    <property type="entry name" value="PAN_AP"/>
    <property type="match status" value="1"/>
</dbReference>
<sequence>MITSHFRRYTYKELQRSTRKFKEELGRGASGVVYKGVLKDKRAVAVKKLAGINQCEEELQHELSVISKIYHINLVRVWGFYSDGPHRMLVSEYVENGSLDKMSFRSADSQLLLEWKQRFKIALGVAKGLAYLHHECLEWVIHCDVKPENILLDEDLEPKITDFGLAKLLNRGGSNKNVSRIHGTRGYIAPEWVYSLPITAKVDVYSFGVVLLELLKGSRVSEWAKTEDEDDEVEKVLQQVLRILAENAKLQEGSEESWITDFIDSRLNGQFNYLQARTMIKLVVSCIDEDRSKRPTMENVAQTLLSISARDFLSPGSSLSVERSSDVLYSPDGTFACGFYNISPNSSNFAVWFSNSAEKTVVWSANLGRPVYNWGSKIKLNIDGNMVLQDYGGQIVWTNNVSSSNVQEARLLESGNLIVKGQGDTILWQSFASPTDTLLPNQIINGTIKLVSSTSSNRLLVPGHYSFHFDDQHLLTLFDDEKDISFIYWPNPFINMWAKKRISFNTTTLGVLDSSGHFLGSDNASFMAADWGPGIMRRLTLDYDGNLRIYSLNKTDGTWLVTWMAFTNLCFVRGLCGMNGICVYTPKPACVCAPGHEINDPSDLSKGCKPRFTISCDRKKKMRFVKLPTTEFLGYDQSTHQQVSLRTCKNICMSDCSCKGFSYWQGNGNCYPKSSLVGGVTSQSLPGSTYLKLPEALEFPESSIPRSQPSGRQYGPNCSAENQYSIANFSDISRSGQSESRFFYFYGFLSAIFLIEVILIALGWWFILRMEGRQLTGVWPAESGYEMITSHFRRYTYKELQRATRKFKEELGRGASGVVYKGILKDKRAVAVKKLADISQCEEEFQHELSVISKIYHMNLVRVWGYCSDGPHRMLVSEYVENGSLDKMLFGSEASQTLLQWKQRFKIALGVAKGLAYLHHECLEWVIHCDVKPENILLDDNLEPKITDFGLAKLLNRGGSNKNVSRIHGTRGYIAPEWVSSLPITAKVDVYSFGAVLLELLKGSRVSEWAKTEDEDDEVEKVLRRAVRMLAENVNLQEDSERSWITNFIDSRLNGQFNYLQARTMIKLAVSCIEEDRSKRPTMENVVQMLLSVDEENIIT</sequence>
<evidence type="ECO:0000313" key="24">
    <source>
        <dbReference type="Proteomes" id="UP000008021"/>
    </source>
</evidence>
<dbReference type="PROSITE" id="PS50011">
    <property type="entry name" value="PROTEIN_KINASE_DOM"/>
    <property type="match status" value="2"/>
</dbReference>
<evidence type="ECO:0000256" key="2">
    <source>
        <dbReference type="ARBA" id="ARBA00012513"/>
    </source>
</evidence>
<dbReference type="InterPro" id="IPR001480">
    <property type="entry name" value="Bulb-type_lectin_dom"/>
</dbReference>
<dbReference type="GO" id="GO:0016020">
    <property type="term" value="C:membrane"/>
    <property type="evidence" value="ECO:0007669"/>
    <property type="project" value="UniProtKB-SubCell"/>
</dbReference>
<keyword evidence="6 19" id="KW-0812">Transmembrane</keyword>
<dbReference type="FunFam" id="3.30.200.20:FF:000059">
    <property type="entry name" value="S-receptor-like serine/threonine-protein kinase"/>
    <property type="match status" value="2"/>
</dbReference>
<dbReference type="Gene3D" id="1.10.510.10">
    <property type="entry name" value="Transferase(Phosphotransferase) domain 1"/>
    <property type="match status" value="2"/>
</dbReference>
<dbReference type="PROSITE" id="PS00108">
    <property type="entry name" value="PROTEIN_KINASE_ST"/>
    <property type="match status" value="2"/>
</dbReference>
<dbReference type="STRING" id="40149.A0A0E0E3L6"/>
<reference evidence="23" key="2">
    <citation type="submission" date="2018-05" db="EMBL/GenBank/DDBJ databases">
        <title>OmerRS3 (Oryza meridionalis Reference Sequence Version 3).</title>
        <authorList>
            <person name="Zhang J."/>
            <person name="Kudrna D."/>
            <person name="Lee S."/>
            <person name="Talag J."/>
            <person name="Welchert J."/>
            <person name="Wing R.A."/>
        </authorList>
    </citation>
    <scope>NUCLEOTIDE SEQUENCE [LARGE SCALE GENOMIC DNA]</scope>
    <source>
        <strain evidence="23">cv. OR44</strain>
    </source>
</reference>
<evidence type="ECO:0000256" key="1">
    <source>
        <dbReference type="ARBA" id="ARBA00004479"/>
    </source>
</evidence>
<evidence type="ECO:0000256" key="8">
    <source>
        <dbReference type="ARBA" id="ARBA00022741"/>
    </source>
</evidence>
<keyword evidence="3" id="KW-0723">Serine/threonine-protein kinase</keyword>
<dbReference type="PROSITE" id="PS00107">
    <property type="entry name" value="PROTEIN_KINASE_ATP"/>
    <property type="match status" value="2"/>
</dbReference>
<dbReference type="InterPro" id="IPR036426">
    <property type="entry name" value="Bulb-type_lectin_dom_sf"/>
</dbReference>
<dbReference type="GO" id="GO:0048544">
    <property type="term" value="P:recognition of pollen"/>
    <property type="evidence" value="ECO:0007669"/>
    <property type="project" value="InterPro"/>
</dbReference>
<proteinExistence type="predicted"/>
<organism evidence="23">
    <name type="scientific">Oryza meridionalis</name>
    <dbReference type="NCBI Taxonomy" id="40149"/>
    <lineage>
        <taxon>Eukaryota</taxon>
        <taxon>Viridiplantae</taxon>
        <taxon>Streptophyta</taxon>
        <taxon>Embryophyta</taxon>
        <taxon>Tracheophyta</taxon>
        <taxon>Spermatophyta</taxon>
        <taxon>Magnoliopsida</taxon>
        <taxon>Liliopsida</taxon>
        <taxon>Poales</taxon>
        <taxon>Poaceae</taxon>
        <taxon>BOP clade</taxon>
        <taxon>Oryzoideae</taxon>
        <taxon>Oryzeae</taxon>
        <taxon>Oryzinae</taxon>
        <taxon>Oryza</taxon>
    </lineage>
</organism>
<dbReference type="InterPro" id="IPR000719">
    <property type="entry name" value="Prot_kinase_dom"/>
</dbReference>
<dbReference type="EnsemblPlants" id="OMERI06G20860.1">
    <property type="protein sequence ID" value="OMERI06G20860.1"/>
    <property type="gene ID" value="OMERI06G20860"/>
</dbReference>
<dbReference type="PROSITE" id="PS50927">
    <property type="entry name" value="BULB_LECTIN"/>
    <property type="match status" value="1"/>
</dbReference>
<dbReference type="CDD" id="cd00028">
    <property type="entry name" value="B_lectin"/>
    <property type="match status" value="1"/>
</dbReference>
<feature type="domain" description="Apple" evidence="22">
    <location>
        <begin position="616"/>
        <end position="696"/>
    </location>
</feature>
<dbReference type="GO" id="GO:0051707">
    <property type="term" value="P:response to other organism"/>
    <property type="evidence" value="ECO:0007669"/>
    <property type="project" value="UniProtKB-ARBA"/>
</dbReference>
<keyword evidence="9" id="KW-0418">Kinase</keyword>
<dbReference type="InterPro" id="IPR008271">
    <property type="entry name" value="Ser/Thr_kinase_AS"/>
</dbReference>
<dbReference type="Pfam" id="PF00024">
    <property type="entry name" value="PAN_1"/>
    <property type="match status" value="1"/>
</dbReference>
<keyword evidence="12 19" id="KW-0472">Membrane</keyword>
<comment type="catalytic activity">
    <reaction evidence="16">
        <text>L-threonyl-[protein] + ATP = O-phospho-L-threonyl-[protein] + ADP + H(+)</text>
        <dbReference type="Rhea" id="RHEA:46608"/>
        <dbReference type="Rhea" id="RHEA-COMP:11060"/>
        <dbReference type="Rhea" id="RHEA-COMP:11605"/>
        <dbReference type="ChEBI" id="CHEBI:15378"/>
        <dbReference type="ChEBI" id="CHEBI:30013"/>
        <dbReference type="ChEBI" id="CHEBI:30616"/>
        <dbReference type="ChEBI" id="CHEBI:61977"/>
        <dbReference type="ChEBI" id="CHEBI:456216"/>
        <dbReference type="EC" id="2.7.11.1"/>
    </reaction>
</comment>
<dbReference type="Proteomes" id="UP000008021">
    <property type="component" value="Chromosome 6"/>
</dbReference>
<evidence type="ECO:0000256" key="3">
    <source>
        <dbReference type="ARBA" id="ARBA00022527"/>
    </source>
</evidence>
<feature type="binding site" evidence="18">
    <location>
        <position position="834"/>
    </location>
    <ligand>
        <name>ATP</name>
        <dbReference type="ChEBI" id="CHEBI:30616"/>
    </ligand>
</feature>
<keyword evidence="11 19" id="KW-1133">Transmembrane helix</keyword>
<dbReference type="PANTHER" id="PTHR47974:SF33">
    <property type="entry name" value="PROTEIN KINASE DOMAIN-CONTAINING PROTEIN"/>
    <property type="match status" value="1"/>
</dbReference>
<keyword evidence="5" id="KW-0808">Transferase</keyword>
<dbReference type="FunFam" id="1.10.510.10:FF:000302">
    <property type="entry name" value="Serine/threonine-protein kinase"/>
    <property type="match status" value="2"/>
</dbReference>
<evidence type="ECO:0000256" key="13">
    <source>
        <dbReference type="ARBA" id="ARBA00023157"/>
    </source>
</evidence>